<name>A0A1G6GMD6_9BACI</name>
<dbReference type="STRING" id="1464122.SAMN05421737_101224"/>
<dbReference type="AlphaFoldDB" id="A0A1G6GMD6"/>
<organism evidence="1 2">
    <name type="scientific">Shouchella lonarensis</name>
    <dbReference type="NCBI Taxonomy" id="1464122"/>
    <lineage>
        <taxon>Bacteria</taxon>
        <taxon>Bacillati</taxon>
        <taxon>Bacillota</taxon>
        <taxon>Bacilli</taxon>
        <taxon>Bacillales</taxon>
        <taxon>Bacillaceae</taxon>
        <taxon>Shouchella</taxon>
    </lineage>
</organism>
<dbReference type="InterPro" id="IPR058705">
    <property type="entry name" value="A_ENA"/>
</dbReference>
<keyword evidence="2" id="KW-1185">Reference proteome</keyword>
<sequence>MSQANMPNFTPTITIDRDDVVNLLLASIAMEEMGLAHIINAEGEKIQYVLGTLPGITGPPATVAQIIEINESVESMLDAIFKKEMVLESKLKNVIKILDLPVPTGPLNGG</sequence>
<proteinExistence type="predicted"/>
<accession>A0A1G6GMD6</accession>
<protein>
    <submittedName>
        <fullName evidence="1">Uncharacterized protein</fullName>
    </submittedName>
</protein>
<dbReference type="Proteomes" id="UP000242662">
    <property type="component" value="Unassembled WGS sequence"/>
</dbReference>
<dbReference type="RefSeq" id="WP_090774452.1">
    <property type="nucleotide sequence ID" value="NZ_FMYM01000001.1"/>
</dbReference>
<dbReference type="Pfam" id="PF26595">
    <property type="entry name" value="A_ENA"/>
    <property type="match status" value="1"/>
</dbReference>
<reference evidence="2" key="1">
    <citation type="submission" date="2016-09" db="EMBL/GenBank/DDBJ databases">
        <authorList>
            <person name="Varghese N."/>
            <person name="Submissions S."/>
        </authorList>
    </citation>
    <scope>NUCLEOTIDE SEQUENCE [LARGE SCALE GENOMIC DNA]</scope>
    <source>
        <strain evidence="2">25nlg</strain>
    </source>
</reference>
<evidence type="ECO:0000313" key="2">
    <source>
        <dbReference type="Proteomes" id="UP000242662"/>
    </source>
</evidence>
<gene>
    <name evidence="1" type="ORF">SAMN05421737_101224</name>
</gene>
<evidence type="ECO:0000313" key="1">
    <source>
        <dbReference type="EMBL" id="SDB82875.1"/>
    </source>
</evidence>
<dbReference type="OrthoDB" id="2082444at2"/>
<dbReference type="EMBL" id="FMYM01000001">
    <property type="protein sequence ID" value="SDB82875.1"/>
    <property type="molecule type" value="Genomic_DNA"/>
</dbReference>